<reference evidence="3 4" key="1">
    <citation type="submission" date="2013-08" db="EMBL/GenBank/DDBJ databases">
        <title>The Genome Sequence of Escherichia coli HVH 36 (4-5675286).</title>
        <authorList>
            <consortium name="The Broad Institute Genome Sequencing Platform"/>
            <consortium name="The Broad Institute Genome Sequencing Center for Infectious Disease"/>
            <person name="Feldgarden M."/>
            <person name="Frimodt-Moller N."/>
            <person name="Leihof R.F."/>
            <person name="Rasmussen L."/>
            <person name="Young S.K."/>
            <person name="Zeng Q."/>
            <person name="Gargeya S."/>
            <person name="Fitzgerald M."/>
            <person name="Abouelleil A."/>
            <person name="Alvarado L."/>
            <person name="Berlin A.M."/>
            <person name="Chapman S.B."/>
            <person name="Gainer-Dewar J."/>
            <person name="Goldberg J."/>
            <person name="Gnerre S."/>
            <person name="Griggs A."/>
            <person name="Gujja S."/>
            <person name="Hansen M."/>
            <person name="Howarth C."/>
            <person name="Imamovic A."/>
            <person name="Ireland A."/>
            <person name="Larimer J."/>
            <person name="McCowan C."/>
            <person name="Murphy C."/>
            <person name="Pearson M."/>
            <person name="Poon T."/>
            <person name="Priest M."/>
            <person name="Roberts A."/>
            <person name="Saif S."/>
            <person name="Shea T."/>
            <person name="Sykes S."/>
            <person name="Wortman J."/>
            <person name="Nusbaum C."/>
            <person name="Birren B."/>
        </authorList>
    </citation>
    <scope>NUCLEOTIDE SEQUENCE [LARGE SCALE GENOMIC DNA]</scope>
    <source>
        <strain evidence="4">HVH 36 (4-5675286)</strain>
    </source>
</reference>
<keyword evidence="2" id="KW-1277">Toxin-antitoxin system</keyword>
<dbReference type="InterPro" id="IPR025881">
    <property type="entry name" value="Toxin_Ibs"/>
</dbReference>
<accession>A0A7U9IXG6</accession>
<dbReference type="Pfam" id="PF13956">
    <property type="entry name" value="Ibs_toxin"/>
    <property type="match status" value="1"/>
</dbReference>
<protein>
    <submittedName>
        <fullName evidence="3">Uncharacterized protein</fullName>
    </submittedName>
</protein>
<proteinExistence type="inferred from homology"/>
<comment type="similarity">
    <text evidence="1">Belongs to the Ibs toxic protein family.</text>
</comment>
<dbReference type="Proteomes" id="UP000017766">
    <property type="component" value="Unassembled WGS sequence"/>
</dbReference>
<organism evidence="3 4">
    <name type="scientific">Escherichia coli HVH 36</name>
    <name type="common">4-5675286</name>
    <dbReference type="NCBI Taxonomy" id="1280986"/>
    <lineage>
        <taxon>Bacteria</taxon>
        <taxon>Pseudomonadati</taxon>
        <taxon>Pseudomonadota</taxon>
        <taxon>Gammaproteobacteria</taxon>
        <taxon>Enterobacterales</taxon>
        <taxon>Enterobacteriaceae</taxon>
        <taxon>Escherichia</taxon>
    </lineage>
</organism>
<dbReference type="EMBL" id="AYLQ01000027">
    <property type="protein sequence ID" value="ESP08069.1"/>
    <property type="molecule type" value="Genomic_DNA"/>
</dbReference>
<comment type="caution">
    <text evidence="3">The sequence shown here is derived from an EMBL/GenBank/DDBJ whole genome shotgun (WGS) entry which is preliminary data.</text>
</comment>
<evidence type="ECO:0000256" key="1">
    <source>
        <dbReference type="ARBA" id="ARBA00010353"/>
    </source>
</evidence>
<evidence type="ECO:0000313" key="3">
    <source>
        <dbReference type="EMBL" id="ESP08069.1"/>
    </source>
</evidence>
<sequence length="47" mass="5149">MMKLLIIVVLLVISFPAYQDYQGGGNPALPSLLKLCLHDKIVNPQAL</sequence>
<dbReference type="AlphaFoldDB" id="A0A7U9IXG6"/>
<gene>
    <name evidence="3" type="ORF">G711_02606</name>
</gene>
<name>A0A7U9IXG6_ECOLX</name>
<evidence type="ECO:0000256" key="2">
    <source>
        <dbReference type="ARBA" id="ARBA00022649"/>
    </source>
</evidence>
<evidence type="ECO:0000313" key="4">
    <source>
        <dbReference type="Proteomes" id="UP000017766"/>
    </source>
</evidence>